<organism evidence="1 2">
    <name type="scientific">Rhabditophanes sp. KR3021</name>
    <dbReference type="NCBI Taxonomy" id="114890"/>
    <lineage>
        <taxon>Eukaryota</taxon>
        <taxon>Metazoa</taxon>
        <taxon>Ecdysozoa</taxon>
        <taxon>Nematoda</taxon>
        <taxon>Chromadorea</taxon>
        <taxon>Rhabditida</taxon>
        <taxon>Tylenchina</taxon>
        <taxon>Panagrolaimomorpha</taxon>
        <taxon>Strongyloidoidea</taxon>
        <taxon>Alloionematidae</taxon>
        <taxon>Rhabditophanes</taxon>
    </lineage>
</organism>
<evidence type="ECO:0000313" key="2">
    <source>
        <dbReference type="WBParaSite" id="RSKR_0000737800.1"/>
    </source>
</evidence>
<proteinExistence type="predicted"/>
<accession>A0AC35U3G4</accession>
<dbReference type="Proteomes" id="UP000095286">
    <property type="component" value="Unplaced"/>
</dbReference>
<sequence>MSAKIIIIGLFSIALVEGLGFGADCANKHSNCNAGLGCNQYLDANNNAKYICSTTCTVANEVAQCGKAGTCLAFNDADKIARNICDIASRKSVCPVVPCSSGTCNTLTLTCTGTGVVVTTKGPVVVNPGCGDLANNCAQLKAGGYCTHASYIALM</sequence>
<evidence type="ECO:0000313" key="1">
    <source>
        <dbReference type="Proteomes" id="UP000095286"/>
    </source>
</evidence>
<reference evidence="2" key="1">
    <citation type="submission" date="2016-11" db="UniProtKB">
        <authorList>
            <consortium name="WormBaseParasite"/>
        </authorList>
    </citation>
    <scope>IDENTIFICATION</scope>
    <source>
        <strain evidence="2">KR3021</strain>
    </source>
</reference>
<name>A0AC35U3G4_9BILA</name>
<protein>
    <submittedName>
        <fullName evidence="2">ShKT domain-containing protein</fullName>
    </submittedName>
</protein>
<dbReference type="WBParaSite" id="RSKR_0000737800.1">
    <property type="protein sequence ID" value="RSKR_0000737800.1"/>
    <property type="gene ID" value="RSKR_0000737800"/>
</dbReference>